<dbReference type="VEuPathDB" id="VectorBase:ASIC013477"/>
<evidence type="ECO:0000256" key="1">
    <source>
        <dbReference type="SAM" id="MobiDB-lite"/>
    </source>
</evidence>
<gene>
    <name evidence="2" type="ORF">ZHAS_00013477</name>
</gene>
<feature type="compositionally biased region" description="Polar residues" evidence="1">
    <location>
        <begin position="60"/>
        <end position="74"/>
    </location>
</feature>
<dbReference type="EMBL" id="ATLV01020676">
    <property type="status" value="NOT_ANNOTATED_CDS"/>
    <property type="molecule type" value="Genomic_DNA"/>
</dbReference>
<dbReference type="EnsemblMetazoa" id="ASIC013477-RA">
    <property type="protein sequence ID" value="ASIC013477-PA"/>
    <property type="gene ID" value="ASIC013477"/>
</dbReference>
<protein>
    <submittedName>
        <fullName evidence="2 3">Uncharacterized protein</fullName>
    </submittedName>
</protein>
<proteinExistence type="predicted"/>
<sequence length="74" mass="8153">MVPERHTHRDFHITAAVATLIVRQAVNDRKSIAIDFSVGCCDVQWAESHGRGSFVKKEPLSSTNEGQSESVDSI</sequence>
<organism evidence="2">
    <name type="scientific">Anopheles sinensis</name>
    <name type="common">Mosquito</name>
    <dbReference type="NCBI Taxonomy" id="74873"/>
    <lineage>
        <taxon>Eukaryota</taxon>
        <taxon>Metazoa</taxon>
        <taxon>Ecdysozoa</taxon>
        <taxon>Arthropoda</taxon>
        <taxon>Hexapoda</taxon>
        <taxon>Insecta</taxon>
        <taxon>Pterygota</taxon>
        <taxon>Neoptera</taxon>
        <taxon>Endopterygota</taxon>
        <taxon>Diptera</taxon>
        <taxon>Nematocera</taxon>
        <taxon>Culicoidea</taxon>
        <taxon>Culicidae</taxon>
        <taxon>Anophelinae</taxon>
        <taxon>Anopheles</taxon>
    </lineage>
</organism>
<reference evidence="2 4" key="1">
    <citation type="journal article" date="2014" name="BMC Genomics">
        <title>Genome sequence of Anopheles sinensis provides insight into genetics basis of mosquito competence for malaria parasites.</title>
        <authorList>
            <person name="Zhou D."/>
            <person name="Zhang D."/>
            <person name="Ding G."/>
            <person name="Shi L."/>
            <person name="Hou Q."/>
            <person name="Ye Y."/>
            <person name="Xu Y."/>
            <person name="Zhou H."/>
            <person name="Xiong C."/>
            <person name="Li S."/>
            <person name="Yu J."/>
            <person name="Hong S."/>
            <person name="Yu X."/>
            <person name="Zou P."/>
            <person name="Chen C."/>
            <person name="Chang X."/>
            <person name="Wang W."/>
            <person name="Lv Y."/>
            <person name="Sun Y."/>
            <person name="Ma L."/>
            <person name="Shen B."/>
            <person name="Zhu C."/>
        </authorList>
    </citation>
    <scope>NUCLEOTIDE SEQUENCE [LARGE SCALE GENOMIC DNA]</scope>
</reference>
<keyword evidence="4" id="KW-1185">Reference proteome</keyword>
<dbReference type="Proteomes" id="UP000030765">
    <property type="component" value="Unassembled WGS sequence"/>
</dbReference>
<name>A0A084W5N7_ANOSI</name>
<accession>A0A084W5N7</accession>
<reference evidence="3" key="2">
    <citation type="submission" date="2020-05" db="UniProtKB">
        <authorList>
            <consortium name="EnsemblMetazoa"/>
        </authorList>
    </citation>
    <scope>IDENTIFICATION</scope>
</reference>
<dbReference type="AlphaFoldDB" id="A0A084W5N7"/>
<dbReference type="EMBL" id="KE525304">
    <property type="protein sequence ID" value="KFB45531.1"/>
    <property type="molecule type" value="Genomic_DNA"/>
</dbReference>
<feature type="region of interest" description="Disordered" evidence="1">
    <location>
        <begin position="50"/>
        <end position="74"/>
    </location>
</feature>
<evidence type="ECO:0000313" key="2">
    <source>
        <dbReference type="EMBL" id="KFB45531.1"/>
    </source>
</evidence>
<evidence type="ECO:0000313" key="4">
    <source>
        <dbReference type="Proteomes" id="UP000030765"/>
    </source>
</evidence>
<evidence type="ECO:0000313" key="3">
    <source>
        <dbReference type="EnsemblMetazoa" id="ASIC013477-PA"/>
    </source>
</evidence>